<keyword evidence="3" id="KW-1185">Reference proteome</keyword>
<keyword evidence="1" id="KW-0812">Transmembrane</keyword>
<dbReference type="Proteomes" id="UP000199582">
    <property type="component" value="Unassembled WGS sequence"/>
</dbReference>
<evidence type="ECO:0000313" key="2">
    <source>
        <dbReference type="EMBL" id="SEL01273.1"/>
    </source>
</evidence>
<proteinExistence type="predicted"/>
<keyword evidence="1" id="KW-0472">Membrane</keyword>
<protein>
    <submittedName>
        <fullName evidence="2">Uncharacterized protein</fullName>
    </submittedName>
</protein>
<gene>
    <name evidence="2" type="ORF">SAMN05443999_103113</name>
</gene>
<organism evidence="2 3">
    <name type="scientific">Roseovarius azorensis</name>
    <dbReference type="NCBI Taxonomy" id="1287727"/>
    <lineage>
        <taxon>Bacteria</taxon>
        <taxon>Pseudomonadati</taxon>
        <taxon>Pseudomonadota</taxon>
        <taxon>Alphaproteobacteria</taxon>
        <taxon>Rhodobacterales</taxon>
        <taxon>Roseobacteraceae</taxon>
        <taxon>Roseovarius</taxon>
    </lineage>
</organism>
<dbReference type="RefSeq" id="WP_245770608.1">
    <property type="nucleotide sequence ID" value="NZ_FOAG01000003.1"/>
</dbReference>
<dbReference type="AlphaFoldDB" id="A0A1H7LQP6"/>
<accession>A0A1H7LQP6</accession>
<evidence type="ECO:0000256" key="1">
    <source>
        <dbReference type="SAM" id="Phobius"/>
    </source>
</evidence>
<evidence type="ECO:0000313" key="3">
    <source>
        <dbReference type="Proteomes" id="UP000199582"/>
    </source>
</evidence>
<sequence>MTRTADQVTAGLVFLGTRNFDIVRIGNRVCAALDRLDEQIAGFRVLSDTVVTLRTATYTLNIEVETDRPVPTLERPAAHYLALTLVRADAQPMDETDLSLSIMAHALQALHKSLAPDYVQWVDPLAVLSSADFHMATTLPEEELTTYPGEMTAAQTPVSDSPPEPSRRETLPDIEETNTALLARLIEKDAQNASKGVDGALRSAFRKNPDGTPILQPGQTFDKEESALLRLSVWLFTITLGLFALPVAVALAVFNLLRGENLRLTSQTTALTGTFIALQATGSTAQAMITVQSLLG</sequence>
<feature type="transmembrane region" description="Helical" evidence="1">
    <location>
        <begin position="233"/>
        <end position="257"/>
    </location>
</feature>
<name>A0A1H7LQP6_9RHOB</name>
<keyword evidence="1" id="KW-1133">Transmembrane helix</keyword>
<reference evidence="2 3" key="1">
    <citation type="submission" date="2016-10" db="EMBL/GenBank/DDBJ databases">
        <authorList>
            <person name="de Groot N.N."/>
        </authorList>
    </citation>
    <scope>NUCLEOTIDE SEQUENCE [LARGE SCALE GENOMIC DNA]</scope>
    <source>
        <strain evidence="2 3">DSM 100674</strain>
    </source>
</reference>
<dbReference type="EMBL" id="FOAG01000003">
    <property type="protein sequence ID" value="SEL01273.1"/>
    <property type="molecule type" value="Genomic_DNA"/>
</dbReference>
<dbReference type="STRING" id="1287727.SAMN05443999_103113"/>